<protein>
    <submittedName>
        <fullName evidence="1">(northern house mosquito) hypothetical protein</fullName>
    </submittedName>
</protein>
<accession>A0A8D8F4K5</accession>
<organism evidence="1">
    <name type="scientific">Culex pipiens</name>
    <name type="common">House mosquito</name>
    <dbReference type="NCBI Taxonomy" id="7175"/>
    <lineage>
        <taxon>Eukaryota</taxon>
        <taxon>Metazoa</taxon>
        <taxon>Ecdysozoa</taxon>
        <taxon>Arthropoda</taxon>
        <taxon>Hexapoda</taxon>
        <taxon>Insecta</taxon>
        <taxon>Pterygota</taxon>
        <taxon>Neoptera</taxon>
        <taxon>Endopterygota</taxon>
        <taxon>Diptera</taxon>
        <taxon>Nematocera</taxon>
        <taxon>Culicoidea</taxon>
        <taxon>Culicidae</taxon>
        <taxon>Culicinae</taxon>
        <taxon>Culicini</taxon>
        <taxon>Culex</taxon>
        <taxon>Culex</taxon>
    </lineage>
</organism>
<name>A0A8D8F4K5_CULPI</name>
<dbReference type="EMBL" id="HBUE01031612">
    <property type="protein sequence ID" value="CAG6456674.1"/>
    <property type="molecule type" value="Transcribed_RNA"/>
</dbReference>
<reference evidence="1" key="1">
    <citation type="submission" date="2021-05" db="EMBL/GenBank/DDBJ databases">
        <authorList>
            <person name="Alioto T."/>
            <person name="Alioto T."/>
            <person name="Gomez Garrido J."/>
        </authorList>
    </citation>
    <scope>NUCLEOTIDE SEQUENCE</scope>
</reference>
<sequence length="164" mass="19132">MLLSQPRKGSHTHSHTLFRGSSPIFVGGNLIISRKHALVLGWFHTKYTMFSELFGRGLALRKLDKYKRRRIFARFRANDPDYGCVVTFEIGFSLVSVCVCIKRAYHKMVNFPSFSSDECQYCSLDKYFFCCCSNMFLVFYIIAVNLRLRQTVFFSIVFRRMSAI</sequence>
<dbReference type="AlphaFoldDB" id="A0A8D8F4K5"/>
<dbReference type="EMBL" id="HBUE01031610">
    <property type="protein sequence ID" value="CAG6456673.1"/>
    <property type="molecule type" value="Transcribed_RNA"/>
</dbReference>
<proteinExistence type="predicted"/>
<evidence type="ECO:0000313" key="1">
    <source>
        <dbReference type="EMBL" id="CAG6456674.1"/>
    </source>
</evidence>